<gene>
    <name evidence="4" type="ORF">ABGN05_03470</name>
</gene>
<keyword evidence="2" id="KW-0964">Secreted</keyword>
<sequence length="527" mass="57959">MPQTLEDVKKATEPKHIPKSLMQILTAASNTVKVSHGHGKAGRQPNRALLDTLSGNRDPGMFGRMFPKLAPLDIPDAKLQALADAMLEAGAADASGDNPNIPAGFTFLGQFIDHDITLDLTSLAEKQKDPLGIENFRTPALDLDCVYGLGPDGSPHLYARRSSSDRKHGPKLLIGRNFDSGEGAFRNDLPRSPEGFALIGDHRNDENLLVAQTHLLFLKFHNAVCDWLAGSANPPPDVFSEARRLTSWHFQWIVLHDWVERLTEPGIVAKILHDGRKFYRFRKTPFMPIEFSAAAYRLGHSMVRQFYNVNRVAGPTDFKTLFEYSGLSGGIVGDLAPTPPLDPPATAYASVPSKMILDWRRFYDLDLPPQAGVATAASRRLDPFLAKELHMLPDGTSLPFRNLKRGVNLGLPSGQDIAAAMKVKNPLTQDEIASGSDGAVAKAQGLHKATPLWYYILKEAHVRHAGLRLGPVGSTIIAEVFVGLVHGDQQSYLWQRKNWKPELPSRTAGEFTMADLIRFVDDVNPLG</sequence>
<dbReference type="Pfam" id="PF03098">
    <property type="entry name" value="An_peroxidase"/>
    <property type="match status" value="1"/>
</dbReference>
<dbReference type="SUPFAM" id="SSF48113">
    <property type="entry name" value="Heme-dependent peroxidases"/>
    <property type="match status" value="1"/>
</dbReference>
<organism evidence="4 5">
    <name type="scientific">Aquibium pacificus</name>
    <dbReference type="NCBI Taxonomy" id="3153579"/>
    <lineage>
        <taxon>Bacteria</taxon>
        <taxon>Pseudomonadati</taxon>
        <taxon>Pseudomonadota</taxon>
        <taxon>Alphaproteobacteria</taxon>
        <taxon>Hyphomicrobiales</taxon>
        <taxon>Phyllobacteriaceae</taxon>
        <taxon>Aquibium</taxon>
    </lineage>
</organism>
<evidence type="ECO:0000256" key="2">
    <source>
        <dbReference type="ARBA" id="ARBA00022525"/>
    </source>
</evidence>
<dbReference type="Proteomes" id="UP001556692">
    <property type="component" value="Unassembled WGS sequence"/>
</dbReference>
<keyword evidence="3" id="KW-0325">Glycoprotein</keyword>
<keyword evidence="4" id="KW-0575">Peroxidase</keyword>
<dbReference type="InterPro" id="IPR037120">
    <property type="entry name" value="Haem_peroxidase_sf_animal"/>
</dbReference>
<comment type="subcellular location">
    <subcellularLocation>
        <location evidence="1">Secreted</location>
    </subcellularLocation>
</comment>
<evidence type="ECO:0000256" key="3">
    <source>
        <dbReference type="ARBA" id="ARBA00023180"/>
    </source>
</evidence>
<dbReference type="CDD" id="cd09819">
    <property type="entry name" value="An_peroxidase_bacterial_1"/>
    <property type="match status" value="1"/>
</dbReference>
<reference evidence="4 5" key="1">
    <citation type="submission" date="2024-05" db="EMBL/GenBank/DDBJ databases">
        <authorList>
            <person name="Jiang F."/>
        </authorList>
    </citation>
    <scope>NUCLEOTIDE SEQUENCE [LARGE SCALE GENOMIC DNA]</scope>
    <source>
        <strain evidence="4 5">LZ166</strain>
    </source>
</reference>
<proteinExistence type="predicted"/>
<dbReference type="RefSeq" id="WP_367952592.1">
    <property type="nucleotide sequence ID" value="NZ_JBDPGJ010000001.1"/>
</dbReference>
<protein>
    <submittedName>
        <fullName evidence="4">Heme peroxidase family protein</fullName>
    </submittedName>
</protein>
<dbReference type="PROSITE" id="PS50292">
    <property type="entry name" value="PEROXIDASE_3"/>
    <property type="match status" value="1"/>
</dbReference>
<name>A0ABV3SD98_9HYPH</name>
<dbReference type="Gene3D" id="1.10.640.10">
    <property type="entry name" value="Haem peroxidase domain superfamily, animal type"/>
    <property type="match status" value="1"/>
</dbReference>
<keyword evidence="4" id="KW-0560">Oxidoreductase</keyword>
<dbReference type="InterPro" id="IPR010255">
    <property type="entry name" value="Haem_peroxidase_sf"/>
</dbReference>
<dbReference type="EMBL" id="JBDPGJ010000001">
    <property type="protein sequence ID" value="MEX0404718.1"/>
    <property type="molecule type" value="Genomic_DNA"/>
</dbReference>
<evidence type="ECO:0000256" key="1">
    <source>
        <dbReference type="ARBA" id="ARBA00004613"/>
    </source>
</evidence>
<evidence type="ECO:0000313" key="5">
    <source>
        <dbReference type="Proteomes" id="UP001556692"/>
    </source>
</evidence>
<keyword evidence="5" id="KW-1185">Reference proteome</keyword>
<accession>A0ABV3SD98</accession>
<dbReference type="GO" id="GO:0004601">
    <property type="term" value="F:peroxidase activity"/>
    <property type="evidence" value="ECO:0007669"/>
    <property type="project" value="UniProtKB-KW"/>
</dbReference>
<dbReference type="PANTHER" id="PTHR11475:SF4">
    <property type="entry name" value="CHORION PEROXIDASE"/>
    <property type="match status" value="1"/>
</dbReference>
<dbReference type="PANTHER" id="PTHR11475">
    <property type="entry name" value="OXIDASE/PEROXIDASE"/>
    <property type="match status" value="1"/>
</dbReference>
<dbReference type="InterPro" id="IPR019791">
    <property type="entry name" value="Haem_peroxidase_animal"/>
</dbReference>
<evidence type="ECO:0000313" key="4">
    <source>
        <dbReference type="EMBL" id="MEX0404718.1"/>
    </source>
</evidence>
<comment type="caution">
    <text evidence="4">The sequence shown here is derived from an EMBL/GenBank/DDBJ whole genome shotgun (WGS) entry which is preliminary data.</text>
</comment>